<protein>
    <submittedName>
        <fullName evidence="1">Uncharacterized protein</fullName>
    </submittedName>
</protein>
<dbReference type="EMBL" id="JAWZYT010002302">
    <property type="protein sequence ID" value="KAK4305284.1"/>
    <property type="molecule type" value="Genomic_DNA"/>
</dbReference>
<proteinExistence type="predicted"/>
<gene>
    <name evidence="1" type="ORF">Pmani_022822</name>
</gene>
<keyword evidence="2" id="KW-1185">Reference proteome</keyword>
<accession>A0AAE1U428</accession>
<comment type="caution">
    <text evidence="1">The sequence shown here is derived from an EMBL/GenBank/DDBJ whole genome shotgun (WGS) entry which is preliminary data.</text>
</comment>
<evidence type="ECO:0000313" key="1">
    <source>
        <dbReference type="EMBL" id="KAK4305284.1"/>
    </source>
</evidence>
<dbReference type="AlphaFoldDB" id="A0AAE1U428"/>
<sequence length="139" mass="15879">MLSKKPVTPTIRVIAVRMKARQSEPPPTSLEVAVDWTGWHYTTTHILATTDGSKWRWHNNYLTYIFSEPVTLDLPALPFYTAYISVSGIVKFKLKRGKKNCGKCKMLVQEKEQKMTDDNDGMKVYCRVKYTNTSAATSQ</sequence>
<name>A0AAE1U428_9EUCA</name>
<organism evidence="1 2">
    <name type="scientific">Petrolisthes manimaculis</name>
    <dbReference type="NCBI Taxonomy" id="1843537"/>
    <lineage>
        <taxon>Eukaryota</taxon>
        <taxon>Metazoa</taxon>
        <taxon>Ecdysozoa</taxon>
        <taxon>Arthropoda</taxon>
        <taxon>Crustacea</taxon>
        <taxon>Multicrustacea</taxon>
        <taxon>Malacostraca</taxon>
        <taxon>Eumalacostraca</taxon>
        <taxon>Eucarida</taxon>
        <taxon>Decapoda</taxon>
        <taxon>Pleocyemata</taxon>
        <taxon>Anomura</taxon>
        <taxon>Galatheoidea</taxon>
        <taxon>Porcellanidae</taxon>
        <taxon>Petrolisthes</taxon>
    </lineage>
</organism>
<reference evidence="1" key="1">
    <citation type="submission" date="2023-11" db="EMBL/GenBank/DDBJ databases">
        <title>Genome assemblies of two species of porcelain crab, Petrolisthes cinctipes and Petrolisthes manimaculis (Anomura: Porcellanidae).</title>
        <authorList>
            <person name="Angst P."/>
        </authorList>
    </citation>
    <scope>NUCLEOTIDE SEQUENCE</scope>
    <source>
        <strain evidence="1">PB745_02</strain>
        <tissue evidence="1">Gill</tissue>
    </source>
</reference>
<dbReference type="Proteomes" id="UP001292094">
    <property type="component" value="Unassembled WGS sequence"/>
</dbReference>
<evidence type="ECO:0000313" key="2">
    <source>
        <dbReference type="Proteomes" id="UP001292094"/>
    </source>
</evidence>